<organism evidence="1 2">
    <name type="scientific">Kingdonia uniflora</name>
    <dbReference type="NCBI Taxonomy" id="39325"/>
    <lineage>
        <taxon>Eukaryota</taxon>
        <taxon>Viridiplantae</taxon>
        <taxon>Streptophyta</taxon>
        <taxon>Embryophyta</taxon>
        <taxon>Tracheophyta</taxon>
        <taxon>Spermatophyta</taxon>
        <taxon>Magnoliopsida</taxon>
        <taxon>Ranunculales</taxon>
        <taxon>Circaeasteraceae</taxon>
        <taxon>Kingdonia</taxon>
    </lineage>
</organism>
<gene>
    <name evidence="1" type="ORF">GIB67_011303</name>
</gene>
<proteinExistence type="predicted"/>
<reference evidence="1 2" key="1">
    <citation type="journal article" date="2020" name="IScience">
        <title>Genome Sequencing of the Endangered Kingdonia uniflora (Circaeasteraceae, Ranunculales) Reveals Potential Mechanisms of Evolutionary Specialization.</title>
        <authorList>
            <person name="Sun Y."/>
            <person name="Deng T."/>
            <person name="Zhang A."/>
            <person name="Moore M.J."/>
            <person name="Landis J.B."/>
            <person name="Lin N."/>
            <person name="Zhang H."/>
            <person name="Zhang X."/>
            <person name="Huang J."/>
            <person name="Zhang X."/>
            <person name="Sun H."/>
            <person name="Wang H."/>
        </authorList>
    </citation>
    <scope>NUCLEOTIDE SEQUENCE [LARGE SCALE GENOMIC DNA]</scope>
    <source>
        <strain evidence="1">TB1705</strain>
        <tissue evidence="1">Leaf</tissue>
    </source>
</reference>
<sequence length="61" mass="7541">MRKIHRVWFSLSHFTKRELVGRPLDILFMRNYPLIRWKKLYFIDGLRIHLAKNLNHLVEPL</sequence>
<accession>A0A7J7MP17</accession>
<comment type="caution">
    <text evidence="1">The sequence shown here is derived from an EMBL/GenBank/DDBJ whole genome shotgun (WGS) entry which is preliminary data.</text>
</comment>
<dbReference type="Proteomes" id="UP000541444">
    <property type="component" value="Unassembled WGS sequence"/>
</dbReference>
<keyword evidence="2" id="KW-1185">Reference proteome</keyword>
<dbReference type="EMBL" id="JACGCM010001329">
    <property type="protein sequence ID" value="KAF6156502.1"/>
    <property type="molecule type" value="Genomic_DNA"/>
</dbReference>
<name>A0A7J7MP17_9MAGN</name>
<protein>
    <submittedName>
        <fullName evidence="1">Uncharacterized protein</fullName>
    </submittedName>
</protein>
<evidence type="ECO:0000313" key="1">
    <source>
        <dbReference type="EMBL" id="KAF6156502.1"/>
    </source>
</evidence>
<evidence type="ECO:0000313" key="2">
    <source>
        <dbReference type="Proteomes" id="UP000541444"/>
    </source>
</evidence>
<dbReference type="AlphaFoldDB" id="A0A7J7MP17"/>